<dbReference type="OrthoDB" id="62at2759"/>
<evidence type="ECO:0000313" key="5">
    <source>
        <dbReference type="Proteomes" id="UP000801428"/>
    </source>
</evidence>
<reference evidence="4" key="1">
    <citation type="submission" date="2019-04" db="EMBL/GenBank/DDBJ databases">
        <title>Sequencing of skin fungus with MAO and IRED activity.</title>
        <authorList>
            <person name="Marsaioli A.J."/>
            <person name="Bonatto J.M.C."/>
            <person name="Reis Junior O."/>
        </authorList>
    </citation>
    <scope>NUCLEOTIDE SEQUENCE</scope>
    <source>
        <strain evidence="4">30M1</strain>
    </source>
</reference>
<dbReference type="InterPro" id="IPR018618">
    <property type="entry name" value="GID4/10-like"/>
</dbReference>
<feature type="coiled-coil region" evidence="2">
    <location>
        <begin position="136"/>
        <end position="163"/>
    </location>
</feature>
<dbReference type="PANTHER" id="PTHR14534">
    <property type="entry name" value="VACUOLAR IMPORT AND DEGRADATION PROTEIN 24"/>
    <property type="match status" value="1"/>
</dbReference>
<dbReference type="GO" id="GO:0006623">
    <property type="term" value="P:protein targeting to vacuole"/>
    <property type="evidence" value="ECO:0007669"/>
    <property type="project" value="TreeGrafter"/>
</dbReference>
<feature type="compositionally biased region" description="Low complexity" evidence="3">
    <location>
        <begin position="324"/>
        <end position="333"/>
    </location>
</feature>
<dbReference type="GO" id="GO:0007039">
    <property type="term" value="P:protein catabolic process in the vacuole"/>
    <property type="evidence" value="ECO:0007669"/>
    <property type="project" value="TreeGrafter"/>
</dbReference>
<sequence length="721" mass="80481">MFQGAHGCLTPVQHSNLSRQRPSCLVPCAFHYAHGACLAPLKTVDRRPPQERNKRPPASAGTSTSTMPPANSPNREPTPSNFASALRGLESPNEDVLNLAATLTTQASDADAYVHIDVDVEMDEARRNLRFLRTAQEHDQQRLEQSRERLRQLERTRDELDLTVSASSAHRDRLRRSMDRLNRLHEASAAAQYSSGSTNATAADAASQYGARVPSQNSLYDWSPLPSIDLEDDEARTMQALRARLGLSSNPAAADSLRSTAILQAVRRHPRFSARTREYLQRYNRERDTPGDTARDPAQQPAREGASLRRSTQDLWSGPRERYQASQHSQSHAPPHPQPPPAVSPMLEHTVKYLARIRHANSVDESLNCALEAGFLSKGYFCIQYADFLTDTSSIPPPQQTSWLAPGAVLSGCQHATTSTSTSHLASGQLPPPTRPWLSTSYSTPRSLTSYLSPNASTRTDLSQAPAHQDRWPVKVTVHAVDWSDMTLSATMEAYNVPSHPHQHSLTNPNPSVAQYTRTSSITTYLEGEILDFNTHTLLTESFKSSAANDALYWRKLPPFRDMDDEDVVRALTSRRWWEGLNRDWVLMRWKERCFVKSLRPSSKISGQSNTPVPPLDGFAGANAVAQDSEREYYVYDSHTFARHAVPPSEIQEFSPQFVDAEHAAFDDSGCGLTISGFYYVCLRRSDGRVEGLYYDPMSSPYQCLMLESHGRGRFGSWEFA</sequence>
<dbReference type="GO" id="GO:0005773">
    <property type="term" value="C:vacuole"/>
    <property type="evidence" value="ECO:0007669"/>
    <property type="project" value="GOC"/>
</dbReference>
<keyword evidence="2" id="KW-0175">Coiled coil</keyword>
<dbReference type="GO" id="GO:0034657">
    <property type="term" value="C:GID complex"/>
    <property type="evidence" value="ECO:0007669"/>
    <property type="project" value="TreeGrafter"/>
</dbReference>
<feature type="compositionally biased region" description="Pro residues" evidence="3">
    <location>
        <begin position="334"/>
        <end position="343"/>
    </location>
</feature>
<protein>
    <recommendedName>
        <fullName evidence="6">Vacuolar import and degradation protein-domain-containing protein</fullName>
    </recommendedName>
</protein>
<proteinExistence type="inferred from homology"/>
<organism evidence="4 5">
    <name type="scientific">Curvularia kusanoi</name>
    <name type="common">Cochliobolus kusanoi</name>
    <dbReference type="NCBI Taxonomy" id="90978"/>
    <lineage>
        <taxon>Eukaryota</taxon>
        <taxon>Fungi</taxon>
        <taxon>Dikarya</taxon>
        <taxon>Ascomycota</taxon>
        <taxon>Pezizomycotina</taxon>
        <taxon>Dothideomycetes</taxon>
        <taxon>Pleosporomycetidae</taxon>
        <taxon>Pleosporales</taxon>
        <taxon>Pleosporineae</taxon>
        <taxon>Pleosporaceae</taxon>
        <taxon>Curvularia</taxon>
    </lineage>
</organism>
<dbReference type="AlphaFoldDB" id="A0A9P4TIE6"/>
<feature type="compositionally biased region" description="Basic and acidic residues" evidence="3">
    <location>
        <begin position="43"/>
        <end position="54"/>
    </location>
</feature>
<keyword evidence="5" id="KW-1185">Reference proteome</keyword>
<feature type="region of interest" description="Disordered" evidence="3">
    <location>
        <begin position="420"/>
        <end position="442"/>
    </location>
</feature>
<feature type="region of interest" description="Disordered" evidence="3">
    <location>
        <begin position="449"/>
        <end position="468"/>
    </location>
</feature>
<dbReference type="Proteomes" id="UP000801428">
    <property type="component" value="Unassembled WGS sequence"/>
</dbReference>
<feature type="compositionally biased region" description="Polar residues" evidence="3">
    <location>
        <begin position="60"/>
        <end position="83"/>
    </location>
</feature>
<name>A0A9P4TIE6_CURKU</name>
<accession>A0A9P4TIE6</accession>
<dbReference type="GO" id="GO:0045721">
    <property type="term" value="P:negative regulation of gluconeogenesis"/>
    <property type="evidence" value="ECO:0007669"/>
    <property type="project" value="TreeGrafter"/>
</dbReference>
<dbReference type="EMBL" id="SWKU01000005">
    <property type="protein sequence ID" value="KAF3006718.1"/>
    <property type="molecule type" value="Genomic_DNA"/>
</dbReference>
<dbReference type="GO" id="GO:0043161">
    <property type="term" value="P:proteasome-mediated ubiquitin-dependent protein catabolic process"/>
    <property type="evidence" value="ECO:0007669"/>
    <property type="project" value="TreeGrafter"/>
</dbReference>
<gene>
    <name evidence="4" type="ORF">E8E13_009342</name>
</gene>
<feature type="region of interest" description="Disordered" evidence="3">
    <location>
        <begin position="43"/>
        <end position="86"/>
    </location>
</feature>
<feature type="region of interest" description="Disordered" evidence="3">
    <location>
        <begin position="273"/>
        <end position="345"/>
    </location>
</feature>
<evidence type="ECO:0000256" key="2">
    <source>
        <dbReference type="SAM" id="Coils"/>
    </source>
</evidence>
<comment type="caution">
    <text evidence="4">The sequence shown here is derived from an EMBL/GenBank/DDBJ whole genome shotgun (WGS) entry which is preliminary data.</text>
</comment>
<comment type="similarity">
    <text evidence="1">Belongs to the GID4/VID24 family.</text>
</comment>
<dbReference type="Pfam" id="PF09783">
    <property type="entry name" value="Vac_ImportDeg"/>
    <property type="match status" value="2"/>
</dbReference>
<evidence type="ECO:0008006" key="6">
    <source>
        <dbReference type="Google" id="ProtNLM"/>
    </source>
</evidence>
<dbReference type="PANTHER" id="PTHR14534:SF3">
    <property type="entry name" value="GID COMPLEX SUBUNIT 4 HOMOLOG"/>
    <property type="match status" value="1"/>
</dbReference>
<evidence type="ECO:0000256" key="3">
    <source>
        <dbReference type="SAM" id="MobiDB-lite"/>
    </source>
</evidence>
<evidence type="ECO:0000256" key="1">
    <source>
        <dbReference type="ARBA" id="ARBA00061469"/>
    </source>
</evidence>
<evidence type="ECO:0000313" key="4">
    <source>
        <dbReference type="EMBL" id="KAF3006718.1"/>
    </source>
</evidence>
<feature type="compositionally biased region" description="Basic and acidic residues" evidence="3">
    <location>
        <begin position="275"/>
        <end position="295"/>
    </location>
</feature>
<feature type="compositionally biased region" description="Polar residues" evidence="3">
    <location>
        <begin position="449"/>
        <end position="463"/>
    </location>
</feature>